<dbReference type="NCBIfam" id="TIGR01634">
    <property type="entry name" value="tail_P2_I"/>
    <property type="match status" value="1"/>
</dbReference>
<dbReference type="InterPro" id="IPR006521">
    <property type="entry name" value="Tail_protein_I"/>
</dbReference>
<dbReference type="OrthoDB" id="90759at2"/>
<name>A0A5A8F1G5_9BACT</name>
<sequence>MIKEVIPFNLLEDENVSPLLDAIEEELNGLLRQISIALIYPKIDELPENIIDLLAYQFHIEGYDIAESISEKRNFVKNAILAHRHKGTKWAIKKVLEIVGLDGEVKEWFETGDAPYTFSVSLSGEISDDTPIAKLIDLINEYKNVRSKLVRFDFKSIKTLKQLFIDSSMALEIEPQSLFIAQKNILNEIRDGSVFDADFGVARFNAAVESRNAGAFSTNDLNIKFKPDIPLEPVHTDIMPNDFVTVLELNDEGSASIFREYFTEDGFLLRESLSLTANATAIINLEV</sequence>
<evidence type="ECO:0000313" key="2">
    <source>
        <dbReference type="Proteomes" id="UP000322876"/>
    </source>
</evidence>
<proteinExistence type="predicted"/>
<dbReference type="Pfam" id="PF09684">
    <property type="entry name" value="Tail_P2_I"/>
    <property type="match status" value="1"/>
</dbReference>
<evidence type="ECO:0000313" key="1">
    <source>
        <dbReference type="EMBL" id="KAA0257231.1"/>
    </source>
</evidence>
<reference evidence="1 2" key="1">
    <citation type="submission" date="2019-06" db="EMBL/GenBank/DDBJ databases">
        <title>Genomic insights into carbon and energy metabolism of Deferribacter autotrophicus revealed new metabolic traits in the phylum Deferribacteres.</title>
        <authorList>
            <person name="Slobodkin A.I."/>
            <person name="Slobodkina G.B."/>
            <person name="Allioux M."/>
            <person name="Alain K."/>
            <person name="Jebbar M."/>
            <person name="Shadrin V."/>
            <person name="Kublanov I.V."/>
            <person name="Toshchakov S.V."/>
            <person name="Bonch-Osmolovskaya E.A."/>
        </authorList>
    </citation>
    <scope>NUCLEOTIDE SEQUENCE [LARGE SCALE GENOMIC DNA]</scope>
    <source>
        <strain evidence="1 2">SL50</strain>
    </source>
</reference>
<accession>A0A5A8F1G5</accession>
<dbReference type="EMBL" id="VFJB01000009">
    <property type="protein sequence ID" value="KAA0257231.1"/>
    <property type="molecule type" value="Genomic_DNA"/>
</dbReference>
<gene>
    <name evidence="1" type="ORF">FHQ18_11745</name>
</gene>
<organism evidence="1 2">
    <name type="scientific">Deferribacter autotrophicus</name>
    <dbReference type="NCBI Taxonomy" id="500465"/>
    <lineage>
        <taxon>Bacteria</taxon>
        <taxon>Pseudomonadati</taxon>
        <taxon>Deferribacterota</taxon>
        <taxon>Deferribacteres</taxon>
        <taxon>Deferribacterales</taxon>
        <taxon>Deferribacteraceae</taxon>
        <taxon>Deferribacter</taxon>
    </lineage>
</organism>
<dbReference type="Proteomes" id="UP000322876">
    <property type="component" value="Unassembled WGS sequence"/>
</dbReference>
<dbReference type="RefSeq" id="WP_149267372.1">
    <property type="nucleotide sequence ID" value="NZ_VFJB01000009.1"/>
</dbReference>
<comment type="caution">
    <text evidence="1">The sequence shown here is derived from an EMBL/GenBank/DDBJ whole genome shotgun (WGS) entry which is preliminary data.</text>
</comment>
<dbReference type="AlphaFoldDB" id="A0A5A8F1G5"/>
<protein>
    <submittedName>
        <fullName evidence="1">Phage tail protein I</fullName>
    </submittedName>
</protein>
<keyword evidence="2" id="KW-1185">Reference proteome</keyword>